<dbReference type="EMBL" id="FQZL01000005">
    <property type="protein sequence ID" value="SHI59507.1"/>
    <property type="molecule type" value="Genomic_DNA"/>
</dbReference>
<dbReference type="InterPro" id="IPR000310">
    <property type="entry name" value="Orn/Lys/Arg_deCO2ase_major_dom"/>
</dbReference>
<dbReference type="PANTHER" id="PTHR43277:SF4">
    <property type="entry name" value="ARGININE DECARBOXYLASE"/>
    <property type="match status" value="1"/>
</dbReference>
<dbReference type="RefSeq" id="WP_073047113.1">
    <property type="nucleotide sequence ID" value="NZ_FQZL01000005.1"/>
</dbReference>
<evidence type="ECO:0000256" key="5">
    <source>
        <dbReference type="ARBA" id="ARBA00023239"/>
    </source>
</evidence>
<keyword evidence="9" id="KW-1185">Reference proteome</keyword>
<keyword evidence="3" id="KW-0210">Decarboxylase</keyword>
<sequence>MKLGEELKKYREAGTARFHMPGHKGISSCLEEVFVLGNDVTEVDGLDNLHKPTGVIKDLLEDISGVYGSYKTLISTNGSTSSLQSAILGVTKPGDSILVDRNCHKSVYNAMILGDLNPVYLMPKCDEESGLSWIEDLAGLEESIRADEKIKAVVLTYPTYFGICCDMEKIAETVHRYDRILIVDEAHGSHLRFCDSLPCSALDAGADIVVQSTHKTLPSLTQSSLLHIRDEKHVEGVSDMISMLLTSSPSYLMMASIEASVDLMDREGSSRLKANMDCVDKMADRYENAGRIFRKRDYFIKRGVHDFDDTRLLFKTSEIGVDGGRAESILRKEYNVQVEMADTNYVNAFMTACDGAYDIERLFAAVNDMVLKYGMTADDEKTGSEDEASMPCTMECPEMAMNMRKAFYSEKTSVDIIDAVGEICGCHITPYPPGIPLLCPGEKITGQLVERIIKISKSGIEVMGLEEGKIKIIKI</sequence>
<evidence type="ECO:0000313" key="8">
    <source>
        <dbReference type="EMBL" id="SHI59507.1"/>
    </source>
</evidence>
<dbReference type="GO" id="GO:0016831">
    <property type="term" value="F:carboxy-lyase activity"/>
    <property type="evidence" value="ECO:0007669"/>
    <property type="project" value="UniProtKB-KW"/>
</dbReference>
<protein>
    <submittedName>
        <fullName evidence="8">Lysine decarboxylase</fullName>
    </submittedName>
</protein>
<dbReference type="OrthoDB" id="9815233at2"/>
<dbReference type="InterPro" id="IPR052357">
    <property type="entry name" value="Orn_Lys_Arg_decarboxylase-I"/>
</dbReference>
<feature type="domain" description="Orn/Lys/Arg decarboxylase C-terminal" evidence="7">
    <location>
        <begin position="395"/>
        <end position="446"/>
    </location>
</feature>
<dbReference type="Gene3D" id="3.90.100.10">
    <property type="entry name" value="Orn/Lys/Arg decarboxylase, C-terminal domain"/>
    <property type="match status" value="1"/>
</dbReference>
<dbReference type="Pfam" id="PF01276">
    <property type="entry name" value="OKR_DC_1"/>
    <property type="match status" value="1"/>
</dbReference>
<keyword evidence="4" id="KW-0663">Pyridoxal phosphate</keyword>
<dbReference type="Gene3D" id="3.40.640.10">
    <property type="entry name" value="Type I PLP-dependent aspartate aminotransferase-like (Major domain)"/>
    <property type="match status" value="1"/>
</dbReference>
<dbReference type="PANTHER" id="PTHR43277">
    <property type="entry name" value="ARGININE DECARBOXYLASE"/>
    <property type="match status" value="1"/>
</dbReference>
<evidence type="ECO:0000259" key="6">
    <source>
        <dbReference type="Pfam" id="PF01276"/>
    </source>
</evidence>
<feature type="domain" description="Orn/Lys/Arg decarboxylases family 1 pyridoxal-P attachment site" evidence="6">
    <location>
        <begin position="5"/>
        <end position="282"/>
    </location>
</feature>
<dbReference type="AlphaFoldDB" id="A0A1M6CES8"/>
<name>A0A1M6CES8_9FIRM</name>
<evidence type="ECO:0000313" key="9">
    <source>
        <dbReference type="Proteomes" id="UP000184052"/>
    </source>
</evidence>
<dbReference type="InterPro" id="IPR008286">
    <property type="entry name" value="Prn/Lys/Arg_de-COase_C"/>
</dbReference>
<evidence type="ECO:0000256" key="1">
    <source>
        <dbReference type="ARBA" id="ARBA00001933"/>
    </source>
</evidence>
<proteinExistence type="inferred from homology"/>
<evidence type="ECO:0000259" key="7">
    <source>
        <dbReference type="Pfam" id="PF03711"/>
    </source>
</evidence>
<organism evidence="8 9">
    <name type="scientific">Dethiosulfatibacter aminovorans DSM 17477</name>
    <dbReference type="NCBI Taxonomy" id="1121476"/>
    <lineage>
        <taxon>Bacteria</taxon>
        <taxon>Bacillati</taxon>
        <taxon>Bacillota</taxon>
        <taxon>Tissierellia</taxon>
        <taxon>Dethiosulfatibacter</taxon>
    </lineage>
</organism>
<dbReference type="Pfam" id="PF03711">
    <property type="entry name" value="OKR_DC_1_C"/>
    <property type="match status" value="1"/>
</dbReference>
<keyword evidence="5" id="KW-0456">Lyase</keyword>
<gene>
    <name evidence="8" type="ORF">SAMN02745751_00682</name>
</gene>
<reference evidence="8 9" key="1">
    <citation type="submission" date="2016-11" db="EMBL/GenBank/DDBJ databases">
        <authorList>
            <person name="Jaros S."/>
            <person name="Januszkiewicz K."/>
            <person name="Wedrychowicz H."/>
        </authorList>
    </citation>
    <scope>NUCLEOTIDE SEQUENCE [LARGE SCALE GENOMIC DNA]</scope>
    <source>
        <strain evidence="8 9">DSM 17477</strain>
    </source>
</reference>
<dbReference type="InterPro" id="IPR015421">
    <property type="entry name" value="PyrdxlP-dep_Trfase_major"/>
</dbReference>
<dbReference type="InterPro" id="IPR015424">
    <property type="entry name" value="PyrdxlP-dep_Trfase"/>
</dbReference>
<evidence type="ECO:0000256" key="2">
    <source>
        <dbReference type="ARBA" id="ARBA00010671"/>
    </source>
</evidence>
<dbReference type="SUPFAM" id="SSF55904">
    <property type="entry name" value="Ornithine decarboxylase C-terminal domain"/>
    <property type="match status" value="1"/>
</dbReference>
<dbReference type="Proteomes" id="UP000184052">
    <property type="component" value="Unassembled WGS sequence"/>
</dbReference>
<accession>A0A1M6CES8</accession>
<dbReference type="InterPro" id="IPR036633">
    <property type="entry name" value="Prn/Lys/Arg_de-COase_C_sf"/>
</dbReference>
<evidence type="ECO:0000256" key="3">
    <source>
        <dbReference type="ARBA" id="ARBA00022793"/>
    </source>
</evidence>
<dbReference type="STRING" id="1121476.SAMN02745751_00682"/>
<evidence type="ECO:0000256" key="4">
    <source>
        <dbReference type="ARBA" id="ARBA00022898"/>
    </source>
</evidence>
<comment type="cofactor">
    <cofactor evidence="1">
        <name>pyridoxal 5'-phosphate</name>
        <dbReference type="ChEBI" id="CHEBI:597326"/>
    </cofactor>
</comment>
<comment type="similarity">
    <text evidence="2">Belongs to the Orn/Lys/Arg decarboxylase class-I family.</text>
</comment>
<dbReference type="SUPFAM" id="SSF53383">
    <property type="entry name" value="PLP-dependent transferases"/>
    <property type="match status" value="1"/>
</dbReference>